<evidence type="ECO:0000313" key="1">
    <source>
        <dbReference type="EMBL" id="ALE02954.1"/>
    </source>
</evidence>
<accession>A0A0M4M4U5</accession>
<dbReference type="Proteomes" id="UP000057213">
    <property type="component" value="Chromosome"/>
</dbReference>
<dbReference type="STRING" id="1318743.PU02_0140"/>
<dbReference type="KEGG" id="banc:PU02_0140"/>
<dbReference type="PATRIC" id="fig|1318743.3.peg.144"/>
<proteinExistence type="predicted"/>
<dbReference type="OrthoDB" id="9812933at2"/>
<reference evidence="1 2" key="1">
    <citation type="journal article" date="2015" name="Genome Announc.">
        <title>Complete Genome Sequence of Bartonella ancashensis Strain 20.00, Isolated from the Blood of a Patient with Verruga Peruana.</title>
        <authorList>
            <person name="Hang J."/>
            <person name="Mullins K.E."/>
            <person name="Clifford R.J."/>
            <person name="Onmus-Leone F."/>
            <person name="Yang Y."/>
            <person name="Jiang J."/>
            <person name="Leguia M."/>
            <person name="Kasper M.R."/>
            <person name="Maguina C."/>
            <person name="Lesho E.P."/>
            <person name="Jarman R.G."/>
            <person name="Richards A.L."/>
            <person name="Blazes D."/>
        </authorList>
    </citation>
    <scope>NUCLEOTIDE SEQUENCE [LARGE SCALE GENOMIC DNA]</scope>
    <source>
        <strain evidence="1 2">20.00</strain>
    </source>
</reference>
<dbReference type="EMBL" id="CP010401">
    <property type="protein sequence ID" value="ALE02954.1"/>
    <property type="molecule type" value="Genomic_DNA"/>
</dbReference>
<evidence type="ECO:0000313" key="2">
    <source>
        <dbReference type="Proteomes" id="UP000057213"/>
    </source>
</evidence>
<keyword evidence="2" id="KW-1185">Reference proteome</keyword>
<protein>
    <submittedName>
        <fullName evidence="1">Chemotaxis protein motC</fullName>
    </submittedName>
</protein>
<sequence length="448" mass="50043">MITKKICKFFLFIAVTQGIFLRGGGASSYGEKRVDHTKENRLLVAQVEVSSAVSSSSVSDTALSRPVQLVRSLQSLQDQVVLGQEGALQKQGALLKEIGEEFLTFDANIWQNESNLHALLIYLFNGGNPQAVKMILENKAEKKIPQNMIKGALAYASYKRGEFLRAFEDVGDESLQSLPPALFLSIILSTIVNTLERDSVLAMKKLDQVRLLAVGTLFEESAIRSEIKVAATLGDIDLLTLLVRNYRYRFKKSPYSPYFWREFRIAVSNIDKKLNDEQLETLISYAPKMVQLATYTDISRTALLDARMERVHLTTQRALTLARDLSMNDMSIRLYYAASLAGSTSAEEAARMLQEVSCEGVSERDCLLLSAAQNVANRVSFALSDTQGEIEKQVAAHSSPREEILIRLGRSIEEKNNNILPVMAETDQFIEKTQEKINIIDQSLGDKM</sequence>
<dbReference type="AlphaFoldDB" id="A0A0M4M4U5"/>
<name>A0A0M4M4U5_9HYPH</name>
<gene>
    <name evidence="1" type="ORF">PU02_0140</name>
</gene>
<organism evidence="1 2">
    <name type="scientific">Bartonella ancashensis</name>
    <dbReference type="NCBI Taxonomy" id="1318743"/>
    <lineage>
        <taxon>Bacteria</taxon>
        <taxon>Pseudomonadati</taxon>
        <taxon>Pseudomonadota</taxon>
        <taxon>Alphaproteobacteria</taxon>
        <taxon>Hyphomicrobiales</taxon>
        <taxon>Bartonellaceae</taxon>
        <taxon>Bartonella</taxon>
    </lineage>
</organism>